<protein>
    <submittedName>
        <fullName evidence="1">Uncharacterized protein</fullName>
    </submittedName>
</protein>
<dbReference type="AlphaFoldDB" id="A0A8H8D6G0"/>
<organism evidence="1 2">
    <name type="scientific">Ajellomyces capsulatus</name>
    <name type="common">Darling's disease fungus</name>
    <name type="synonym">Histoplasma capsulatum</name>
    <dbReference type="NCBI Taxonomy" id="5037"/>
    <lineage>
        <taxon>Eukaryota</taxon>
        <taxon>Fungi</taxon>
        <taxon>Dikarya</taxon>
        <taxon>Ascomycota</taxon>
        <taxon>Pezizomycotina</taxon>
        <taxon>Eurotiomycetes</taxon>
        <taxon>Eurotiomycetidae</taxon>
        <taxon>Onygenales</taxon>
        <taxon>Ajellomycetaceae</taxon>
        <taxon>Histoplasma</taxon>
    </lineage>
</organism>
<dbReference type="EMBL" id="JAEVHI010000001">
    <property type="protein sequence ID" value="KAG5302749.1"/>
    <property type="molecule type" value="Genomic_DNA"/>
</dbReference>
<accession>A0A8H8D6G0</accession>
<name>A0A8H8D6G0_AJECA</name>
<comment type="caution">
    <text evidence="1">The sequence shown here is derived from an EMBL/GenBank/DDBJ whole genome shotgun (WGS) entry which is preliminary data.</text>
</comment>
<gene>
    <name evidence="1" type="ORF">I7I52_00486</name>
</gene>
<reference evidence="1 2" key="1">
    <citation type="submission" date="2021-01" db="EMBL/GenBank/DDBJ databases">
        <title>Chromosome-level genome assembly of a human fungal pathogen reveals clustering of transcriptionally co-regulated genes.</title>
        <authorList>
            <person name="Voorhies M."/>
            <person name="Cohen S."/>
            <person name="Shea T.P."/>
            <person name="Petrus S."/>
            <person name="Munoz J.F."/>
            <person name="Poplawski S."/>
            <person name="Goldman W.E."/>
            <person name="Michael T."/>
            <person name="Cuomo C.A."/>
            <person name="Sil A."/>
            <person name="Beyhan S."/>
        </authorList>
    </citation>
    <scope>NUCLEOTIDE SEQUENCE [LARGE SCALE GENOMIC DNA]</scope>
    <source>
        <strain evidence="1 2">G184AR</strain>
    </source>
</reference>
<proteinExistence type="predicted"/>
<dbReference type="Proteomes" id="UP000670092">
    <property type="component" value="Unassembled WGS sequence"/>
</dbReference>
<evidence type="ECO:0000313" key="1">
    <source>
        <dbReference type="EMBL" id="KAG5302749.1"/>
    </source>
</evidence>
<sequence length="67" mass="8175">MRSKRRRHIEREEKVKEKEKETKNVLGGWRESFNWPEYDVNDRPIGNLYLCPQSQELLRLSPCEFQP</sequence>
<dbReference type="VEuPathDB" id="FungiDB:I7I52_00486"/>
<evidence type="ECO:0000313" key="2">
    <source>
        <dbReference type="Proteomes" id="UP000670092"/>
    </source>
</evidence>